<dbReference type="NCBIfam" id="TIGR01951">
    <property type="entry name" value="nusB"/>
    <property type="match status" value="1"/>
</dbReference>
<dbReference type="PANTHER" id="PTHR11078:SF3">
    <property type="entry name" value="ANTITERMINATION NUSB DOMAIN-CONTAINING PROTEIN"/>
    <property type="match status" value="1"/>
</dbReference>
<organism evidence="8 9">
    <name type="scientific">Candidatus Roizmanbacteria bacterium RIFOXYD1_FULL_38_12</name>
    <dbReference type="NCBI Taxonomy" id="1802093"/>
    <lineage>
        <taxon>Bacteria</taxon>
        <taxon>Candidatus Roizmaniibacteriota</taxon>
    </lineage>
</organism>
<comment type="function">
    <text evidence="6">Involved in transcription antitermination. Required for transcription of ribosomal RNA (rRNA) genes. Binds specifically to the boxA antiterminator sequence of the ribosomal RNA (rrn) operons.</text>
</comment>
<dbReference type="InterPro" id="IPR006027">
    <property type="entry name" value="NusB_RsmB_TIM44"/>
</dbReference>
<dbReference type="Proteomes" id="UP000177050">
    <property type="component" value="Unassembled WGS sequence"/>
</dbReference>
<dbReference type="GO" id="GO:0006353">
    <property type="term" value="P:DNA-templated transcription termination"/>
    <property type="evidence" value="ECO:0007669"/>
    <property type="project" value="UniProtKB-UniRule"/>
</dbReference>
<dbReference type="GO" id="GO:0005829">
    <property type="term" value="C:cytosol"/>
    <property type="evidence" value="ECO:0007669"/>
    <property type="project" value="TreeGrafter"/>
</dbReference>
<dbReference type="GO" id="GO:0003723">
    <property type="term" value="F:RNA binding"/>
    <property type="evidence" value="ECO:0007669"/>
    <property type="project" value="UniProtKB-UniRule"/>
</dbReference>
<dbReference type="PANTHER" id="PTHR11078">
    <property type="entry name" value="N UTILIZATION SUBSTANCE PROTEIN B-RELATED"/>
    <property type="match status" value="1"/>
</dbReference>
<evidence type="ECO:0000256" key="6">
    <source>
        <dbReference type="HAMAP-Rule" id="MF_00073"/>
    </source>
</evidence>
<dbReference type="InterPro" id="IPR011605">
    <property type="entry name" value="NusB_fam"/>
</dbReference>
<keyword evidence="5 6" id="KW-0804">Transcription</keyword>
<dbReference type="SUPFAM" id="SSF48013">
    <property type="entry name" value="NusB-like"/>
    <property type="match status" value="1"/>
</dbReference>
<evidence type="ECO:0000256" key="4">
    <source>
        <dbReference type="ARBA" id="ARBA00023015"/>
    </source>
</evidence>
<accession>A0A1F7L0Q2</accession>
<proteinExistence type="inferred from homology"/>
<keyword evidence="3 6" id="KW-0694">RNA-binding</keyword>
<dbReference type="EMBL" id="MGBR01000001">
    <property type="protein sequence ID" value="OGK73646.1"/>
    <property type="molecule type" value="Genomic_DNA"/>
</dbReference>
<keyword evidence="2 6" id="KW-0889">Transcription antitermination</keyword>
<name>A0A1F7L0Q2_9BACT</name>
<dbReference type="Pfam" id="PF01029">
    <property type="entry name" value="NusB"/>
    <property type="match status" value="1"/>
</dbReference>
<dbReference type="Gene3D" id="1.10.940.10">
    <property type="entry name" value="NusB-like"/>
    <property type="match status" value="1"/>
</dbReference>
<reference evidence="8 9" key="1">
    <citation type="journal article" date="2016" name="Nat. Commun.">
        <title>Thousands of microbial genomes shed light on interconnected biogeochemical processes in an aquifer system.</title>
        <authorList>
            <person name="Anantharaman K."/>
            <person name="Brown C.T."/>
            <person name="Hug L.A."/>
            <person name="Sharon I."/>
            <person name="Castelle C.J."/>
            <person name="Probst A.J."/>
            <person name="Thomas B.C."/>
            <person name="Singh A."/>
            <person name="Wilkins M.J."/>
            <person name="Karaoz U."/>
            <person name="Brodie E.L."/>
            <person name="Williams K.H."/>
            <person name="Hubbard S.S."/>
            <person name="Banfield J.F."/>
        </authorList>
    </citation>
    <scope>NUCLEOTIDE SEQUENCE [LARGE SCALE GENOMIC DNA]</scope>
</reference>
<evidence type="ECO:0000256" key="5">
    <source>
        <dbReference type="ARBA" id="ARBA00023163"/>
    </source>
</evidence>
<keyword evidence="4 6" id="KW-0805">Transcription regulation</keyword>
<evidence type="ECO:0000313" key="8">
    <source>
        <dbReference type="EMBL" id="OGK73646.1"/>
    </source>
</evidence>
<evidence type="ECO:0000313" key="9">
    <source>
        <dbReference type="Proteomes" id="UP000177050"/>
    </source>
</evidence>
<dbReference type="InterPro" id="IPR035926">
    <property type="entry name" value="NusB-like_sf"/>
</dbReference>
<dbReference type="GO" id="GO:0031564">
    <property type="term" value="P:transcription antitermination"/>
    <property type="evidence" value="ECO:0007669"/>
    <property type="project" value="UniProtKB-KW"/>
</dbReference>
<protein>
    <recommendedName>
        <fullName evidence="6">Transcription antitermination protein NusB</fullName>
    </recommendedName>
    <alternativeName>
        <fullName evidence="6">Antitermination factor NusB</fullName>
    </alternativeName>
</protein>
<gene>
    <name evidence="6" type="primary">nusB</name>
    <name evidence="8" type="ORF">A3K52_02575</name>
</gene>
<comment type="similarity">
    <text evidence="1 6">Belongs to the NusB family.</text>
</comment>
<evidence type="ECO:0000256" key="3">
    <source>
        <dbReference type="ARBA" id="ARBA00022884"/>
    </source>
</evidence>
<comment type="caution">
    <text evidence="8">The sequence shown here is derived from an EMBL/GenBank/DDBJ whole genome shotgun (WGS) entry which is preliminary data.</text>
</comment>
<feature type="domain" description="NusB/RsmB/TIM44" evidence="7">
    <location>
        <begin position="23"/>
        <end position="115"/>
    </location>
</feature>
<sequence>MDTRHKKRTEIVQNLFAYTFQPLSSNLPFSSNTTKKIVDNIKKIDLVISSLALKFPIDKIAKIDLSILRLAIFELSIEPHEPKKVIINEAVELAKELGGEKSYSFINGVLGKLIKHEA</sequence>
<evidence type="ECO:0000256" key="1">
    <source>
        <dbReference type="ARBA" id="ARBA00005952"/>
    </source>
</evidence>
<evidence type="ECO:0000256" key="2">
    <source>
        <dbReference type="ARBA" id="ARBA00022814"/>
    </source>
</evidence>
<dbReference type="AlphaFoldDB" id="A0A1F7L0Q2"/>
<evidence type="ECO:0000259" key="7">
    <source>
        <dbReference type="Pfam" id="PF01029"/>
    </source>
</evidence>
<dbReference type="HAMAP" id="MF_00073">
    <property type="entry name" value="NusB"/>
    <property type="match status" value="1"/>
</dbReference>